<organism evidence="3 4">
    <name type="scientific">Amycolatopsis arida</name>
    <dbReference type="NCBI Taxonomy" id="587909"/>
    <lineage>
        <taxon>Bacteria</taxon>
        <taxon>Bacillati</taxon>
        <taxon>Actinomycetota</taxon>
        <taxon>Actinomycetes</taxon>
        <taxon>Pseudonocardiales</taxon>
        <taxon>Pseudonocardiaceae</taxon>
        <taxon>Amycolatopsis</taxon>
    </lineage>
</organism>
<dbReference type="STRING" id="587909.SAMN05421810_102320"/>
<evidence type="ECO:0000256" key="1">
    <source>
        <dbReference type="SAM" id="MobiDB-lite"/>
    </source>
</evidence>
<dbReference type="PANTHER" id="PTHR14136:SF17">
    <property type="entry name" value="BTB_POZ DOMAIN-CONTAINING PROTEIN KCTD9"/>
    <property type="match status" value="1"/>
</dbReference>
<accession>A0A1I5PKE7</accession>
<dbReference type="InterPro" id="IPR051082">
    <property type="entry name" value="Pentapeptide-BTB/POZ_domain"/>
</dbReference>
<dbReference type="OrthoDB" id="154708at2"/>
<feature type="region of interest" description="Disordered" evidence="1">
    <location>
        <begin position="257"/>
        <end position="298"/>
    </location>
</feature>
<feature type="signal peptide" evidence="2">
    <location>
        <begin position="1"/>
        <end position="25"/>
    </location>
</feature>
<name>A0A1I5PKE7_9PSEU</name>
<dbReference type="InterPro" id="IPR001646">
    <property type="entry name" value="5peptide_repeat"/>
</dbReference>
<feature type="chain" id="PRO_5011487861" evidence="2">
    <location>
        <begin position="26"/>
        <end position="298"/>
    </location>
</feature>
<evidence type="ECO:0000313" key="3">
    <source>
        <dbReference type="EMBL" id="SFP34525.1"/>
    </source>
</evidence>
<evidence type="ECO:0000313" key="4">
    <source>
        <dbReference type="Proteomes" id="UP000198727"/>
    </source>
</evidence>
<dbReference type="SUPFAM" id="SSF141571">
    <property type="entry name" value="Pentapeptide repeat-like"/>
    <property type="match status" value="1"/>
</dbReference>
<dbReference type="Gene3D" id="2.160.20.80">
    <property type="entry name" value="E3 ubiquitin-protein ligase SopA"/>
    <property type="match status" value="1"/>
</dbReference>
<proteinExistence type="predicted"/>
<gene>
    <name evidence="3" type="ORF">SAMN05421810_102320</name>
</gene>
<protein>
    <submittedName>
        <fullName evidence="3">Pentapeptide repeat-containing protein</fullName>
    </submittedName>
</protein>
<dbReference type="AlphaFoldDB" id="A0A1I5PKE7"/>
<dbReference type="EMBL" id="FOWW01000002">
    <property type="protein sequence ID" value="SFP34525.1"/>
    <property type="molecule type" value="Genomic_DNA"/>
</dbReference>
<sequence>MPERSRLRADCARCAALCCVAPTFAASADFAIDKPAGRPCPNLLADFRCGVHDGLRERGFPGCAVFDCFGAGQHVTQVTFGGRSWRDDPAVAGEMFRVFGVQRQLHELLWYLDEALDLVGDGALADELRAVRAETERLVAASPAELAEVDPAARRRQVGPLLARVSAAVRSAGGPDHTGADLVGARLRGADLRDAGLRGAYLLGADLRGADLRGADLLGADLRAADLRGTRLAGALFLTQPQLAAARGDAATTIPAALTRPEHWTGPASPATPAPPGTRRRSSRGGNPSRGRRPRRRS</sequence>
<keyword evidence="2" id="KW-0732">Signal</keyword>
<evidence type="ECO:0000256" key="2">
    <source>
        <dbReference type="SAM" id="SignalP"/>
    </source>
</evidence>
<keyword evidence="4" id="KW-1185">Reference proteome</keyword>
<reference evidence="4" key="1">
    <citation type="submission" date="2016-10" db="EMBL/GenBank/DDBJ databases">
        <authorList>
            <person name="Varghese N."/>
            <person name="Submissions S."/>
        </authorList>
    </citation>
    <scope>NUCLEOTIDE SEQUENCE [LARGE SCALE GENOMIC DNA]</scope>
    <source>
        <strain evidence="4">CGMCC 4.5579</strain>
    </source>
</reference>
<dbReference type="Proteomes" id="UP000198727">
    <property type="component" value="Unassembled WGS sequence"/>
</dbReference>
<dbReference type="Pfam" id="PF00805">
    <property type="entry name" value="Pentapeptide"/>
    <property type="match status" value="1"/>
</dbReference>
<dbReference type="RefSeq" id="WP_092529101.1">
    <property type="nucleotide sequence ID" value="NZ_FOWW01000002.1"/>
</dbReference>
<dbReference type="PANTHER" id="PTHR14136">
    <property type="entry name" value="BTB_POZ DOMAIN-CONTAINING PROTEIN KCTD9"/>
    <property type="match status" value="1"/>
</dbReference>